<dbReference type="Proteomes" id="UP000078287">
    <property type="component" value="Unassembled WGS sequence"/>
</dbReference>
<gene>
    <name evidence="1" type="ORF">A6A03_06295</name>
</gene>
<dbReference type="InterPro" id="IPR029044">
    <property type="entry name" value="Nucleotide-diphossugar_trans"/>
</dbReference>
<evidence type="ECO:0000313" key="1">
    <source>
        <dbReference type="EMBL" id="OAN49668.1"/>
    </source>
</evidence>
<dbReference type="EMBL" id="LWQS01000011">
    <property type="protein sequence ID" value="OAN49668.1"/>
    <property type="molecule type" value="Genomic_DNA"/>
</dbReference>
<proteinExistence type="predicted"/>
<dbReference type="Pfam" id="PF09837">
    <property type="entry name" value="DUF2064"/>
    <property type="match status" value="1"/>
</dbReference>
<keyword evidence="2" id="KW-1185">Reference proteome</keyword>
<dbReference type="PANTHER" id="PTHR36529:SF1">
    <property type="entry name" value="GLYCOSYLTRANSFERASE"/>
    <property type="match status" value="1"/>
</dbReference>
<organism evidence="1 2">
    <name type="scientific">Chloroflexus islandicus</name>
    <dbReference type="NCBI Taxonomy" id="1707952"/>
    <lineage>
        <taxon>Bacteria</taxon>
        <taxon>Bacillati</taxon>
        <taxon>Chloroflexota</taxon>
        <taxon>Chloroflexia</taxon>
        <taxon>Chloroflexales</taxon>
        <taxon>Chloroflexineae</taxon>
        <taxon>Chloroflexaceae</taxon>
        <taxon>Chloroflexus</taxon>
    </lineage>
</organism>
<name>A0A178MNH9_9CHLR</name>
<dbReference type="PANTHER" id="PTHR36529">
    <property type="entry name" value="SLL1095 PROTEIN"/>
    <property type="match status" value="1"/>
</dbReference>
<dbReference type="RefSeq" id="WP_066782348.1">
    <property type="nucleotide sequence ID" value="NZ_LWQS01000011.1"/>
</dbReference>
<dbReference type="SUPFAM" id="SSF53448">
    <property type="entry name" value="Nucleotide-diphospho-sugar transferases"/>
    <property type="match status" value="1"/>
</dbReference>
<accession>A0A178MNH9</accession>
<comment type="caution">
    <text evidence="1">The sequence shown here is derived from an EMBL/GenBank/DDBJ whole genome shotgun (WGS) entry which is preliminary data.</text>
</comment>
<dbReference type="AlphaFoldDB" id="A0A178MNH9"/>
<reference evidence="1 2" key="1">
    <citation type="submission" date="2016-04" db="EMBL/GenBank/DDBJ databases">
        <title>Chloroflexus islandicus sp. nov., a thermophilic filamentous anoxygenic phototrophic bacterium from geyser Strokkur (Iceland).</title>
        <authorList>
            <person name="Gaisin V.A."/>
            <person name="Kalashnikov A.M."/>
            <person name="Sukhacheva M.V."/>
            <person name="Grouzdev D.S."/>
            <person name="Ivanov T.M."/>
            <person name="Kuznetsov B."/>
            <person name="Gorlenko V.M."/>
        </authorList>
    </citation>
    <scope>NUCLEOTIDE SEQUENCE [LARGE SCALE GENOMIC DNA]</scope>
    <source>
        <strain evidence="2">isl-2</strain>
    </source>
</reference>
<protein>
    <recommendedName>
        <fullName evidence="3">Glycosyltransferase</fullName>
    </recommendedName>
</protein>
<dbReference type="Gene3D" id="3.90.550.10">
    <property type="entry name" value="Spore Coat Polysaccharide Biosynthesis Protein SpsA, Chain A"/>
    <property type="match status" value="1"/>
</dbReference>
<dbReference type="InterPro" id="IPR018641">
    <property type="entry name" value="Trfase_1_rSAM/seldom-assoc"/>
</dbReference>
<evidence type="ECO:0000313" key="2">
    <source>
        <dbReference type="Proteomes" id="UP000078287"/>
    </source>
</evidence>
<sequence>MQRTTLILERTAALRETFGIEASWWSSAFLADTQALVMRITGAVAIVTSTIHITAENIEGPFVIISGDTPHIPETRIRDAFTLLESGYDAVVGPCDRGSWYILGLRQASLAASIPLGGGGLLPWMEQMHQRDVRVIQLPLWFRIMHPTDLATLAIALRTMPAWYAPATRHLLGDNEGSLAREWGA</sequence>
<dbReference type="STRING" id="1707952.A6A03_06295"/>
<dbReference type="OrthoDB" id="154145at2"/>
<evidence type="ECO:0008006" key="3">
    <source>
        <dbReference type="Google" id="ProtNLM"/>
    </source>
</evidence>